<evidence type="ECO:0000313" key="3">
    <source>
        <dbReference type="Proteomes" id="UP000193920"/>
    </source>
</evidence>
<dbReference type="OrthoDB" id="5574009at2759"/>
<gene>
    <name evidence="2" type="ORF">LY90DRAFT_511080</name>
</gene>
<organism evidence="2 3">
    <name type="scientific">Neocallimastix californiae</name>
    <dbReference type="NCBI Taxonomy" id="1754190"/>
    <lineage>
        <taxon>Eukaryota</taxon>
        <taxon>Fungi</taxon>
        <taxon>Fungi incertae sedis</taxon>
        <taxon>Chytridiomycota</taxon>
        <taxon>Chytridiomycota incertae sedis</taxon>
        <taxon>Neocallimastigomycetes</taxon>
        <taxon>Neocallimastigales</taxon>
        <taxon>Neocallimastigaceae</taxon>
        <taxon>Neocallimastix</taxon>
    </lineage>
</organism>
<feature type="transmembrane region" description="Helical" evidence="1">
    <location>
        <begin position="453"/>
        <end position="474"/>
    </location>
</feature>
<dbReference type="EMBL" id="MCOG01000140">
    <property type="protein sequence ID" value="ORY37851.1"/>
    <property type="molecule type" value="Genomic_DNA"/>
</dbReference>
<reference evidence="2 3" key="1">
    <citation type="submission" date="2016-08" db="EMBL/GenBank/DDBJ databases">
        <title>A Parts List for Fungal Cellulosomes Revealed by Comparative Genomics.</title>
        <authorList>
            <consortium name="DOE Joint Genome Institute"/>
            <person name="Haitjema C.H."/>
            <person name="Gilmore S.P."/>
            <person name="Henske J.K."/>
            <person name="Solomon K.V."/>
            <person name="De Groot R."/>
            <person name="Kuo A."/>
            <person name="Mondo S.J."/>
            <person name="Salamov A.A."/>
            <person name="Labutti K."/>
            <person name="Zhao Z."/>
            <person name="Chiniquy J."/>
            <person name="Barry K."/>
            <person name="Brewer H.M."/>
            <person name="Purvine S.O."/>
            <person name="Wright A.T."/>
            <person name="Boxma B."/>
            <person name="Van Alen T."/>
            <person name="Hackstein J.H."/>
            <person name="Baker S.E."/>
            <person name="Grigoriev I.V."/>
            <person name="O'Malley M.A."/>
        </authorList>
    </citation>
    <scope>NUCLEOTIDE SEQUENCE [LARGE SCALE GENOMIC DNA]</scope>
    <source>
        <strain evidence="2 3">G1</strain>
    </source>
</reference>
<dbReference type="Gene3D" id="3.40.190.10">
    <property type="entry name" value="Periplasmic binding protein-like II"/>
    <property type="match status" value="1"/>
</dbReference>
<protein>
    <submittedName>
        <fullName evidence="2">Periplasmic binding protein-like II</fullName>
    </submittedName>
</protein>
<accession>A0A1Y2BSY2</accession>
<name>A0A1Y2BSY2_9FUNG</name>
<dbReference type="SUPFAM" id="SSF53850">
    <property type="entry name" value="Periplasmic binding protein-like II"/>
    <property type="match status" value="1"/>
</dbReference>
<keyword evidence="1" id="KW-0472">Membrane</keyword>
<proteinExistence type="predicted"/>
<dbReference type="Proteomes" id="UP000193920">
    <property type="component" value="Unassembled WGS sequence"/>
</dbReference>
<keyword evidence="1" id="KW-0812">Transmembrane</keyword>
<comment type="caution">
    <text evidence="2">The sequence shown here is derived from an EMBL/GenBank/DDBJ whole genome shotgun (WGS) entry which is preliminary data.</text>
</comment>
<evidence type="ECO:0000313" key="2">
    <source>
        <dbReference type="EMBL" id="ORY37851.1"/>
    </source>
</evidence>
<feature type="transmembrane region" description="Helical" evidence="1">
    <location>
        <begin position="422"/>
        <end position="441"/>
    </location>
</feature>
<feature type="transmembrane region" description="Helical" evidence="1">
    <location>
        <begin position="495"/>
        <end position="514"/>
    </location>
</feature>
<sequence>MYYSKILKIVYIGKTVTLNTISFSYSVETEIYSYLVNEFNQYSKENNLNITLKLNLLNSSNSTNHINDYGSLIGSLLKKETKRYDIYFYDIVYSQLFGPFFMDLKKWLPKELINEYDTRFFIPACIYKDKLVGLPVYSEYTILYSNEKLLNKYNKSIPKTWNELLTTAKYILEEEKKLNNTNIIGYNGLFHLYEYFNISKIINTFIIKDIIFIKGHEFGLSAMDDESALFIKFFYIPENNPTFKKSPLPGSKEGISGSTVWAYNIGVDNRVIGDKNENEIKIALSYLCSKELQRKLTKKKKLLSPILNLYNEEEVCNVVNCTLFKQIQPILRPSFLVDDYIKYALKFTEYIDEFLFGNETSINTLNKIKDLTKIYNISFNIKDTYLGILIISIISVFILFIILSIIYNLFEDSEENIHFISTKLWIMGMIGIIIILLVSFTEIGNITILKCHIRQIMISIGFSFIILPIIYILINEFPKEISIFRWISQHQWAFILFYISIDIILNILTIFSPYDINKKVNFNNQKFEICQMNITFGKINQILLFSFKIISLCVILYLIFSEWKTNEIQMNTFLYVTINNLLIIILYIITRNLNISNYIFYFLIHEGIYMLFSLSNYCFLLYVELFLVFIKSKQKIRRKSVKVVKFQMQFSESNIDENISKTSLDENEYSASRSSFNNDDNHKSIKFIK</sequence>
<dbReference type="AlphaFoldDB" id="A0A1Y2BSY2"/>
<feature type="transmembrane region" description="Helical" evidence="1">
    <location>
        <begin position="572"/>
        <end position="589"/>
    </location>
</feature>
<feature type="transmembrane region" description="Helical" evidence="1">
    <location>
        <begin position="542"/>
        <end position="560"/>
    </location>
</feature>
<keyword evidence="1" id="KW-1133">Transmembrane helix</keyword>
<feature type="transmembrane region" description="Helical" evidence="1">
    <location>
        <begin position="609"/>
        <end position="630"/>
    </location>
</feature>
<evidence type="ECO:0000256" key="1">
    <source>
        <dbReference type="SAM" id="Phobius"/>
    </source>
</evidence>
<feature type="transmembrane region" description="Helical" evidence="1">
    <location>
        <begin position="385"/>
        <end position="410"/>
    </location>
</feature>
<keyword evidence="3" id="KW-1185">Reference proteome</keyword>